<name>A0A0H3BK39_TREPS</name>
<dbReference type="GO" id="GO:0016758">
    <property type="term" value="F:hexosyltransferase activity"/>
    <property type="evidence" value="ECO:0007669"/>
    <property type="project" value="TreeGrafter"/>
</dbReference>
<reference evidence="3 4" key="1">
    <citation type="journal article" date="2008" name="BMC Microbiol.">
        <title>Complete genome sequence of Treponema pallidum ssp. pallidum strain SS14 determined with oligonucleotide arrays.</title>
        <authorList>
            <person name="Matejkova P."/>
            <person name="Strouhal M."/>
            <person name="Smajs D."/>
            <person name="Norris S.J."/>
            <person name="Palzkill T."/>
            <person name="Petrosino J.F."/>
            <person name="Sodergren E."/>
            <person name="Norton J.E."/>
            <person name="Singh J."/>
            <person name="Richmond T.A."/>
            <person name="Molla M.N."/>
            <person name="Albert T.J."/>
            <person name="Weinstock G.M."/>
        </authorList>
    </citation>
    <scope>NUCLEOTIDE SEQUENCE [LARGE SCALE GENOMIC DNA]</scope>
    <source>
        <strain evidence="3 4">SS14</strain>
    </source>
</reference>
<dbReference type="Proteomes" id="UP000001202">
    <property type="component" value="Chromosome"/>
</dbReference>
<keyword evidence="2 3" id="KW-0808">Transferase</keyword>
<dbReference type="PANTHER" id="PTHR34136">
    <property type="match status" value="1"/>
</dbReference>
<organism evidence="3 4">
    <name type="scientific">Treponema pallidum subsp. pallidum (strain SS14)</name>
    <dbReference type="NCBI Taxonomy" id="455434"/>
    <lineage>
        <taxon>Bacteria</taxon>
        <taxon>Pseudomonadati</taxon>
        <taxon>Spirochaetota</taxon>
        <taxon>Spirochaetia</taxon>
        <taxon>Spirochaetales</taxon>
        <taxon>Treponemataceae</taxon>
        <taxon>Treponema</taxon>
    </lineage>
</organism>
<evidence type="ECO:0000256" key="1">
    <source>
        <dbReference type="ARBA" id="ARBA00022676"/>
    </source>
</evidence>
<dbReference type="GeneID" id="93876069"/>
<sequence>MEQTQLVTRIEFLSVPLDVVREEYLCTVILSLLEKKEPQHIIFLSLWDVLKARHNHEFRTMVGRAALCLPTSYSIVRGARFLGLPTPIFRHPFQFIITLLNVMDTHYKSLYLFGGRGQSLLEAERNVHSTFPGLSVVGRFHGFYRKTLENNIITAIVKSNASLVIVGNGVPGGVRWIARNRAHFAGGIFVQDSEVIDIFSKRRKRPRAKELLHGRSPWGQTLHPLRWHRSVRYVWYIFLLLFYRIFRTK</sequence>
<accession>A0A0H3BK39</accession>
<evidence type="ECO:0000256" key="2">
    <source>
        <dbReference type="ARBA" id="ARBA00022679"/>
    </source>
</evidence>
<dbReference type="PANTHER" id="PTHR34136:SF1">
    <property type="entry name" value="UDP-N-ACETYL-D-MANNOSAMINURONIC ACID TRANSFERASE"/>
    <property type="match status" value="1"/>
</dbReference>
<proteinExistence type="predicted"/>
<keyword evidence="1" id="KW-0328">Glycosyltransferase</keyword>
<dbReference type="AlphaFoldDB" id="A0A0H3BK39"/>
<dbReference type="RefSeq" id="WP_010881724.1">
    <property type="nucleotide sequence ID" value="NC_010741.1"/>
</dbReference>
<evidence type="ECO:0000313" key="3">
    <source>
        <dbReference type="EMBL" id="ACD70702.1"/>
    </source>
</evidence>
<protein>
    <submittedName>
        <fullName evidence="3">Possible UDP-N-acetyl-D-mannosamine transferase</fullName>
    </submittedName>
</protein>
<dbReference type="PATRIC" id="fig|455434.6.peg.280"/>
<dbReference type="Pfam" id="PF03808">
    <property type="entry name" value="Glyco_tran_WecG"/>
    <property type="match status" value="1"/>
</dbReference>
<dbReference type="KEGG" id="tpp:TPASS_0275"/>
<evidence type="ECO:0000313" key="4">
    <source>
        <dbReference type="Proteomes" id="UP000001202"/>
    </source>
</evidence>
<dbReference type="InterPro" id="IPR004629">
    <property type="entry name" value="WecG_TagA_CpsF"/>
</dbReference>
<gene>
    <name evidence="3" type="ordered locus">TPASS_0275</name>
</gene>
<dbReference type="EMBL" id="CP000805">
    <property type="protein sequence ID" value="ACD70702.1"/>
    <property type="molecule type" value="Genomic_DNA"/>
</dbReference>